<gene>
    <name evidence="1" type="ORF">H0A68_01070</name>
</gene>
<accession>A0A853F930</accession>
<proteinExistence type="predicted"/>
<dbReference type="AlphaFoldDB" id="A0A853F930"/>
<name>A0A853F930_9BURK</name>
<reference evidence="1 2" key="1">
    <citation type="submission" date="2020-07" db="EMBL/GenBank/DDBJ databases">
        <title>Taxonomic revisions and descriptions of new bacterial species based on genomic comparisons in the high-G+C-content subgroup of the family Alcaligenaceae.</title>
        <authorList>
            <person name="Szabo A."/>
            <person name="Felfoldi T."/>
        </authorList>
    </citation>
    <scope>NUCLEOTIDE SEQUENCE [LARGE SCALE GENOMIC DNA]</scope>
    <source>
        <strain evidence="1 2">DSM 25264</strain>
    </source>
</reference>
<evidence type="ECO:0000313" key="1">
    <source>
        <dbReference type="EMBL" id="NYT35450.1"/>
    </source>
</evidence>
<sequence>MDRWRSWLEQALQDFEVLKAQEASLFKALKEVERAGDFAQGLRAREQWFDARTKSLALNEEIVQHLGAQPDHR</sequence>
<dbReference type="OrthoDB" id="8694542at2"/>
<dbReference type="RefSeq" id="WP_129967328.1">
    <property type="nucleotide sequence ID" value="NZ_JACCEW010000001.1"/>
</dbReference>
<comment type="caution">
    <text evidence="1">The sequence shown here is derived from an EMBL/GenBank/DDBJ whole genome shotgun (WGS) entry which is preliminary data.</text>
</comment>
<dbReference type="EMBL" id="JACCEW010000001">
    <property type="protein sequence ID" value="NYT35450.1"/>
    <property type="molecule type" value="Genomic_DNA"/>
</dbReference>
<dbReference type="Proteomes" id="UP000580517">
    <property type="component" value="Unassembled WGS sequence"/>
</dbReference>
<protein>
    <submittedName>
        <fullName evidence="1">Uncharacterized protein</fullName>
    </submittedName>
</protein>
<organism evidence="1 2">
    <name type="scientific">Allopusillimonas soli</name>
    <dbReference type="NCBI Taxonomy" id="659016"/>
    <lineage>
        <taxon>Bacteria</taxon>
        <taxon>Pseudomonadati</taxon>
        <taxon>Pseudomonadota</taxon>
        <taxon>Betaproteobacteria</taxon>
        <taxon>Burkholderiales</taxon>
        <taxon>Alcaligenaceae</taxon>
        <taxon>Allopusillimonas</taxon>
    </lineage>
</organism>
<keyword evidence="2" id="KW-1185">Reference proteome</keyword>
<evidence type="ECO:0000313" key="2">
    <source>
        <dbReference type="Proteomes" id="UP000580517"/>
    </source>
</evidence>